<gene>
    <name evidence="4" type="ORF">ED28_09050</name>
</gene>
<dbReference type="GO" id="GO:0016020">
    <property type="term" value="C:membrane"/>
    <property type="evidence" value="ECO:0007669"/>
    <property type="project" value="UniProtKB-UniRule"/>
</dbReference>
<evidence type="ECO:0000256" key="1">
    <source>
        <dbReference type="PROSITE-ProRule" id="PRU00473"/>
    </source>
</evidence>
<evidence type="ECO:0000256" key="2">
    <source>
        <dbReference type="SAM" id="MobiDB-lite"/>
    </source>
</evidence>
<dbReference type="SUPFAM" id="SSF103088">
    <property type="entry name" value="OmpA-like"/>
    <property type="match status" value="1"/>
</dbReference>
<protein>
    <submittedName>
        <fullName evidence="4">Membrane protein</fullName>
    </submittedName>
</protein>
<accession>A0A443IE31</accession>
<comment type="caution">
    <text evidence="4">The sequence shown here is derived from an EMBL/GenBank/DDBJ whole genome shotgun (WGS) entry which is preliminary data.</text>
</comment>
<dbReference type="PROSITE" id="PS51123">
    <property type="entry name" value="OMPA_2"/>
    <property type="match status" value="1"/>
</dbReference>
<feature type="region of interest" description="Disordered" evidence="2">
    <location>
        <begin position="1"/>
        <end position="51"/>
    </location>
</feature>
<evidence type="ECO:0000313" key="5">
    <source>
        <dbReference type="Proteomes" id="UP000288794"/>
    </source>
</evidence>
<sequence length="51" mass="5396">QGYGAGRPVATNDTPEGRALNRRVEISLVPQADACQRPDNTPASSEDDDAL</sequence>
<dbReference type="EMBL" id="JMEE01000027">
    <property type="protein sequence ID" value="RWR02266.1"/>
    <property type="molecule type" value="Genomic_DNA"/>
</dbReference>
<dbReference type="InterPro" id="IPR036737">
    <property type="entry name" value="OmpA-like_sf"/>
</dbReference>
<dbReference type="Proteomes" id="UP000288794">
    <property type="component" value="Unassembled WGS sequence"/>
</dbReference>
<name>A0A443IE31_9GAMM</name>
<dbReference type="AlphaFoldDB" id="A0A443IE31"/>
<evidence type="ECO:0000259" key="3">
    <source>
        <dbReference type="PROSITE" id="PS51123"/>
    </source>
</evidence>
<reference evidence="4 5" key="1">
    <citation type="submission" date="2014-04" db="EMBL/GenBank/DDBJ databases">
        <title>Draft genome sequence of Pantoea beijingensis strain LMG 27579, an emerging pathogen to Pleurotus eryngii with potential industrial application.</title>
        <authorList>
            <person name="Xu F."/>
            <person name="Liu Y."/>
            <person name="Wang S."/>
            <person name="Yin Y."/>
            <person name="Ma Y."/>
            <person name="Zhao S."/>
            <person name="Rong C."/>
        </authorList>
    </citation>
    <scope>NUCLEOTIDE SEQUENCE [LARGE SCALE GENOMIC DNA]</scope>
    <source>
        <strain evidence="4 5">LMG 27579</strain>
    </source>
</reference>
<keyword evidence="1" id="KW-0472">Membrane</keyword>
<feature type="domain" description="OmpA-like" evidence="3">
    <location>
        <begin position="1"/>
        <end position="32"/>
    </location>
</feature>
<feature type="non-terminal residue" evidence="4">
    <location>
        <position position="1"/>
    </location>
</feature>
<dbReference type="InterPro" id="IPR006665">
    <property type="entry name" value="OmpA-like"/>
</dbReference>
<evidence type="ECO:0000313" key="4">
    <source>
        <dbReference type="EMBL" id="RWR02266.1"/>
    </source>
</evidence>
<keyword evidence="5" id="KW-1185">Reference proteome</keyword>
<dbReference type="Gene3D" id="3.30.1330.60">
    <property type="entry name" value="OmpA-like domain"/>
    <property type="match status" value="1"/>
</dbReference>
<proteinExistence type="predicted"/>
<organism evidence="4 5">
    <name type="scientific">[Pantoea] beijingensis</name>
    <dbReference type="NCBI Taxonomy" id="1324864"/>
    <lineage>
        <taxon>Bacteria</taxon>
        <taxon>Pseudomonadati</taxon>
        <taxon>Pseudomonadota</taxon>
        <taxon>Gammaproteobacteria</taxon>
        <taxon>Enterobacterales</taxon>
        <taxon>Erwiniaceae</taxon>
        <taxon>Erwinia</taxon>
    </lineage>
</organism>